<evidence type="ECO:0000256" key="5">
    <source>
        <dbReference type="SAM" id="MobiDB-lite"/>
    </source>
</evidence>
<evidence type="ECO:0000313" key="8">
    <source>
        <dbReference type="Proteomes" id="UP000620124"/>
    </source>
</evidence>
<dbReference type="InterPro" id="IPR011722">
    <property type="entry name" value="Hemimethylated_DNA-bd_dom"/>
</dbReference>
<dbReference type="AlphaFoldDB" id="A0A8H6XWH0"/>
<protein>
    <submittedName>
        <fullName evidence="7">Ribosomal RNA-processing protein 1</fullName>
    </submittedName>
</protein>
<dbReference type="PANTHER" id="PTHR22970">
    <property type="entry name" value="AT-RICH INTERACTIVE DOMAIN-CONTAINING PROTEIN 2"/>
    <property type="match status" value="1"/>
</dbReference>
<evidence type="ECO:0000256" key="4">
    <source>
        <dbReference type="ARBA" id="ARBA00023242"/>
    </source>
</evidence>
<accession>A0A8H6XWH0</accession>
<dbReference type="GO" id="GO:0003677">
    <property type="term" value="F:DNA binding"/>
    <property type="evidence" value="ECO:0007669"/>
    <property type="project" value="InterPro"/>
</dbReference>
<evidence type="ECO:0000256" key="2">
    <source>
        <dbReference type="ARBA" id="ARBA00023015"/>
    </source>
</evidence>
<dbReference type="GO" id="GO:0006355">
    <property type="term" value="P:regulation of DNA-templated transcription"/>
    <property type="evidence" value="ECO:0007669"/>
    <property type="project" value="InterPro"/>
</dbReference>
<evidence type="ECO:0000313" key="7">
    <source>
        <dbReference type="EMBL" id="KAF7347689.1"/>
    </source>
</evidence>
<sequence>MLTHVDLDPLYCATFLADMQPLLRFQGSQYQLSNSCRIALALEEQEAALVHPRTAQAPVAHYVGMVFEHRSYHYIGCIIGWDGSCLATAEWQTNMNVSKLPRGANQPFYHVLSLDGGQRYVAEDNINPTTLTTELALQFFKDVPVIPSYVAPQLPQRPANTTVDDYERWYTETVPNNRMTLSLRSGIHREVSWALDRMCRLCHNEHFLLRTIPGIIDALFEWPEWFMSEGYKQSSDVDSLFSPPPDLVVKRRHALESLFVLRNAALHEPNVQELLYHPHSMSLIFNALNNLRPDVDEHSEFLLNTVEFFHSLTPRYIIAPNLIRTTWNPVFPLANIAGSSSNRSLIISALSTLTIILSNPPNASQLSSDSPALESALRYLPLFIDQPLVDACLNYLYTHLSHPAMAKTFLLRPDMPSVVRLLVSLILSEQVEETVTIDVTGTVHTTPSVAMTIREHEMTKEELDGLLSQPEPQRCFAWMKIMFVAKPDGELTQVDFWNLYKDAFSPYSTEYPLLVASDVIKNVSLVFPSAQAMVLQGDVQKFIVRGVDRRRVTVATERFKCLWNKSQCPAPAFADPGHLFDHILDHIAATEESECPCLPQPLLKHPSQSDTITLPSANSPYPINDPTSRPPPPPRSTTISFQQPTVDPPSSSLTALLCIRILFRASFTSSEAAPRADADHFGFPGLVESADEQEVELRDEMSADKEREGEMRGRKAFVGVRRLMEGVRIKDEALMGWITEMVDAGIFGAH</sequence>
<organism evidence="7 8">
    <name type="scientific">Mycena venus</name>
    <dbReference type="NCBI Taxonomy" id="2733690"/>
    <lineage>
        <taxon>Eukaryota</taxon>
        <taxon>Fungi</taxon>
        <taxon>Dikarya</taxon>
        <taxon>Basidiomycota</taxon>
        <taxon>Agaricomycotina</taxon>
        <taxon>Agaricomycetes</taxon>
        <taxon>Agaricomycetidae</taxon>
        <taxon>Agaricales</taxon>
        <taxon>Marasmiineae</taxon>
        <taxon>Mycenaceae</taxon>
        <taxon>Mycena</taxon>
    </lineage>
</organism>
<dbReference type="EMBL" id="JACAZI010000012">
    <property type="protein sequence ID" value="KAF7347689.1"/>
    <property type="molecule type" value="Genomic_DNA"/>
</dbReference>
<dbReference type="GO" id="GO:0006325">
    <property type="term" value="P:chromatin organization"/>
    <property type="evidence" value="ECO:0007669"/>
    <property type="project" value="UniProtKB-KW"/>
</dbReference>
<dbReference type="SMART" id="SM00992">
    <property type="entry name" value="YccV-like"/>
    <property type="match status" value="1"/>
</dbReference>
<dbReference type="OrthoDB" id="338531at2759"/>
<dbReference type="InterPro" id="IPR052406">
    <property type="entry name" value="Chromatin_Remodeling_Comp"/>
</dbReference>
<gene>
    <name evidence="7" type="ORF">MVEN_01526000</name>
</gene>
<keyword evidence="4" id="KW-0539">Nucleus</keyword>
<evidence type="ECO:0000256" key="1">
    <source>
        <dbReference type="ARBA" id="ARBA00022853"/>
    </source>
</evidence>
<dbReference type="Pfam" id="PF08755">
    <property type="entry name" value="YccV-like"/>
    <property type="match status" value="1"/>
</dbReference>
<reference evidence="7" key="1">
    <citation type="submission" date="2020-05" db="EMBL/GenBank/DDBJ databases">
        <title>Mycena genomes resolve the evolution of fungal bioluminescence.</title>
        <authorList>
            <person name="Tsai I.J."/>
        </authorList>
    </citation>
    <scope>NUCLEOTIDE SEQUENCE</scope>
    <source>
        <strain evidence="7">CCC161011</strain>
    </source>
</reference>
<name>A0A8H6XWH0_9AGAR</name>
<feature type="compositionally biased region" description="Polar residues" evidence="5">
    <location>
        <begin position="606"/>
        <end position="621"/>
    </location>
</feature>
<dbReference type="InterPro" id="IPR003150">
    <property type="entry name" value="DNA-bd_RFX"/>
</dbReference>
<keyword evidence="3" id="KW-0804">Transcription</keyword>
<keyword evidence="1" id="KW-0156">Chromatin regulator</keyword>
<proteinExistence type="predicted"/>
<dbReference type="PROSITE" id="PS51526">
    <property type="entry name" value="RFX_DBD"/>
    <property type="match status" value="1"/>
</dbReference>
<dbReference type="GO" id="GO:0016586">
    <property type="term" value="C:RSC-type complex"/>
    <property type="evidence" value="ECO:0007669"/>
    <property type="project" value="TreeGrafter"/>
</dbReference>
<keyword evidence="2" id="KW-0805">Transcription regulation</keyword>
<dbReference type="PANTHER" id="PTHR22970:SF14">
    <property type="entry name" value="AT-RICH INTERACTIVE DOMAIN-CONTAINING PROTEIN 2"/>
    <property type="match status" value="1"/>
</dbReference>
<dbReference type="SUPFAM" id="SSF141255">
    <property type="entry name" value="YccV-like"/>
    <property type="match status" value="1"/>
</dbReference>
<dbReference type="NCBIfam" id="TIGR02097">
    <property type="entry name" value="yccV"/>
    <property type="match status" value="1"/>
</dbReference>
<dbReference type="SUPFAM" id="SSF48371">
    <property type="entry name" value="ARM repeat"/>
    <property type="match status" value="1"/>
</dbReference>
<evidence type="ECO:0000256" key="3">
    <source>
        <dbReference type="ARBA" id="ARBA00023163"/>
    </source>
</evidence>
<keyword evidence="8" id="KW-1185">Reference proteome</keyword>
<feature type="domain" description="RFX-type winged-helix" evidence="6">
    <location>
        <begin position="475"/>
        <end position="551"/>
    </location>
</feature>
<dbReference type="Proteomes" id="UP000620124">
    <property type="component" value="Unassembled WGS sequence"/>
</dbReference>
<dbReference type="Gene3D" id="2.30.30.390">
    <property type="entry name" value="Hemimethylated DNA-binding domain"/>
    <property type="match status" value="1"/>
</dbReference>
<comment type="caution">
    <text evidence="7">The sequence shown here is derived from an EMBL/GenBank/DDBJ whole genome shotgun (WGS) entry which is preliminary data.</text>
</comment>
<evidence type="ECO:0000259" key="6">
    <source>
        <dbReference type="PROSITE" id="PS51526"/>
    </source>
</evidence>
<dbReference type="InterPro" id="IPR036623">
    <property type="entry name" value="Hemimethylated_DNA-bd_sf"/>
</dbReference>
<dbReference type="InterPro" id="IPR016024">
    <property type="entry name" value="ARM-type_fold"/>
</dbReference>
<feature type="region of interest" description="Disordered" evidence="5">
    <location>
        <begin position="606"/>
        <end position="647"/>
    </location>
</feature>